<evidence type="ECO:0000259" key="9">
    <source>
        <dbReference type="PROSITE" id="PS50137"/>
    </source>
</evidence>
<keyword evidence="3 8" id="KW-0507">mRNA processing</keyword>
<evidence type="ECO:0000313" key="11">
    <source>
        <dbReference type="EMBL" id="KAA9039326.1"/>
    </source>
</evidence>
<dbReference type="Proteomes" id="UP000326903">
    <property type="component" value="Unassembled WGS sequence"/>
</dbReference>
<dbReference type="PANTHER" id="PTHR11207">
    <property type="entry name" value="RIBONUCLEASE III"/>
    <property type="match status" value="1"/>
</dbReference>
<comment type="catalytic activity">
    <reaction evidence="1 8">
        <text>Endonucleolytic cleavage to 5'-phosphomonoester.</text>
        <dbReference type="EC" id="3.1.26.3"/>
    </reaction>
</comment>
<feature type="active site" evidence="8">
    <location>
        <position position="128"/>
    </location>
</feature>
<evidence type="ECO:0000256" key="7">
    <source>
        <dbReference type="ARBA" id="ARBA00022884"/>
    </source>
</evidence>
<dbReference type="Gene3D" id="3.30.160.20">
    <property type="match status" value="1"/>
</dbReference>
<dbReference type="GO" id="GO:0046872">
    <property type="term" value="F:metal ion binding"/>
    <property type="evidence" value="ECO:0007669"/>
    <property type="project" value="UniProtKB-KW"/>
</dbReference>
<dbReference type="GO" id="GO:0003725">
    <property type="term" value="F:double-stranded RNA binding"/>
    <property type="evidence" value="ECO:0007669"/>
    <property type="project" value="TreeGrafter"/>
</dbReference>
<dbReference type="PROSITE" id="PS50137">
    <property type="entry name" value="DS_RBD"/>
    <property type="match status" value="1"/>
</dbReference>
<comment type="function">
    <text evidence="8">Digests double-stranded RNA. Involved in the processing of primary rRNA transcript to yield the immediate precursors to the large and small rRNAs (23S and 16S). Processes some mRNAs, and tRNAs when they are encoded in the rRNA operon. Processes pre-crRNA and tracrRNA of type II CRISPR loci if present in the organism.</text>
</comment>
<dbReference type="PROSITE" id="PS50142">
    <property type="entry name" value="RNASE_3_2"/>
    <property type="match status" value="1"/>
</dbReference>
<dbReference type="PANTHER" id="PTHR11207:SF0">
    <property type="entry name" value="RIBONUCLEASE 3"/>
    <property type="match status" value="1"/>
</dbReference>
<dbReference type="GO" id="GO:0006397">
    <property type="term" value="P:mRNA processing"/>
    <property type="evidence" value="ECO:0007669"/>
    <property type="project" value="UniProtKB-UniRule"/>
</dbReference>
<dbReference type="NCBIfam" id="TIGR02191">
    <property type="entry name" value="RNaseIII"/>
    <property type="match status" value="1"/>
</dbReference>
<keyword evidence="4 8" id="KW-0540">Nuclease</keyword>
<name>A0A5J5IH89_9BACT</name>
<evidence type="ECO:0000256" key="8">
    <source>
        <dbReference type="HAMAP-Rule" id="MF_00104"/>
    </source>
</evidence>
<comment type="subcellular location">
    <subcellularLocation>
        <location evidence="8">Cytoplasm</location>
    </subcellularLocation>
</comment>
<organism evidence="11 12">
    <name type="scientific">Ginsengibacter hankyongi</name>
    <dbReference type="NCBI Taxonomy" id="2607284"/>
    <lineage>
        <taxon>Bacteria</taxon>
        <taxon>Pseudomonadati</taxon>
        <taxon>Bacteroidota</taxon>
        <taxon>Chitinophagia</taxon>
        <taxon>Chitinophagales</taxon>
        <taxon>Chitinophagaceae</taxon>
        <taxon>Ginsengibacter</taxon>
    </lineage>
</organism>
<dbReference type="InterPro" id="IPR000999">
    <property type="entry name" value="RNase_III_dom"/>
</dbReference>
<dbReference type="SUPFAM" id="SSF69065">
    <property type="entry name" value="RNase III domain-like"/>
    <property type="match status" value="1"/>
</dbReference>
<keyword evidence="8" id="KW-0819">tRNA processing</keyword>
<comment type="caution">
    <text evidence="11">The sequence shown here is derived from an EMBL/GenBank/DDBJ whole genome shotgun (WGS) entry which is preliminary data.</text>
</comment>
<dbReference type="RefSeq" id="WP_150414735.1">
    <property type="nucleotide sequence ID" value="NZ_VYQF01000002.1"/>
</dbReference>
<dbReference type="GO" id="GO:0004525">
    <property type="term" value="F:ribonuclease III activity"/>
    <property type="evidence" value="ECO:0007669"/>
    <property type="project" value="UniProtKB-UniRule"/>
</dbReference>
<dbReference type="SUPFAM" id="SSF54768">
    <property type="entry name" value="dsRNA-binding domain-like"/>
    <property type="match status" value="1"/>
</dbReference>
<evidence type="ECO:0000259" key="10">
    <source>
        <dbReference type="PROSITE" id="PS50142"/>
    </source>
</evidence>
<dbReference type="InterPro" id="IPR014720">
    <property type="entry name" value="dsRBD_dom"/>
</dbReference>
<keyword evidence="6 8" id="KW-0378">Hydrolase</keyword>
<dbReference type="InterPro" id="IPR036389">
    <property type="entry name" value="RNase_III_sf"/>
</dbReference>
<evidence type="ECO:0000256" key="1">
    <source>
        <dbReference type="ARBA" id="ARBA00000109"/>
    </source>
</evidence>
<gene>
    <name evidence="8 11" type="primary">rnc</name>
    <name evidence="11" type="ORF">FW778_10880</name>
</gene>
<keyword evidence="8" id="KW-0699">rRNA-binding</keyword>
<keyword evidence="5 8" id="KW-0255">Endonuclease</keyword>
<evidence type="ECO:0000256" key="2">
    <source>
        <dbReference type="ARBA" id="ARBA00010183"/>
    </source>
</evidence>
<comment type="similarity">
    <text evidence="2">Belongs to the ribonuclease III family.</text>
</comment>
<dbReference type="SMART" id="SM00358">
    <property type="entry name" value="DSRM"/>
    <property type="match status" value="1"/>
</dbReference>
<evidence type="ECO:0000256" key="5">
    <source>
        <dbReference type="ARBA" id="ARBA00022759"/>
    </source>
</evidence>
<reference evidence="11 12" key="1">
    <citation type="submission" date="2019-09" db="EMBL/GenBank/DDBJ databases">
        <title>Draft genome sequence of Ginsengibacter sp. BR5-29.</title>
        <authorList>
            <person name="Im W.-T."/>
        </authorList>
    </citation>
    <scope>NUCLEOTIDE SEQUENCE [LARGE SCALE GENOMIC DNA]</scope>
    <source>
        <strain evidence="11 12">BR5-29</strain>
    </source>
</reference>
<dbReference type="InterPro" id="IPR011907">
    <property type="entry name" value="RNase_III"/>
</dbReference>
<feature type="binding site" evidence="8">
    <location>
        <position position="128"/>
    </location>
    <ligand>
        <name>Mg(2+)</name>
        <dbReference type="ChEBI" id="CHEBI:18420"/>
    </ligand>
</feature>
<feature type="binding site" evidence="8">
    <location>
        <position position="125"/>
    </location>
    <ligand>
        <name>Mg(2+)</name>
        <dbReference type="ChEBI" id="CHEBI:18420"/>
    </ligand>
</feature>
<dbReference type="EC" id="3.1.26.3" evidence="8"/>
<dbReference type="GO" id="GO:0005737">
    <property type="term" value="C:cytoplasm"/>
    <property type="evidence" value="ECO:0007669"/>
    <property type="project" value="UniProtKB-SubCell"/>
</dbReference>
<feature type="domain" description="RNase III" evidence="10">
    <location>
        <begin position="17"/>
        <end position="139"/>
    </location>
</feature>
<dbReference type="CDD" id="cd10845">
    <property type="entry name" value="DSRM_RNAse_III_family"/>
    <property type="match status" value="1"/>
</dbReference>
<accession>A0A5J5IH89</accession>
<protein>
    <recommendedName>
        <fullName evidence="8">Ribonuclease 3</fullName>
        <ecNumber evidence="8">3.1.26.3</ecNumber>
    </recommendedName>
    <alternativeName>
        <fullName evidence="8">Ribonuclease III</fullName>
        <shortName evidence="8">RNase III</shortName>
    </alternativeName>
</protein>
<keyword evidence="8" id="KW-0479">Metal-binding</keyword>
<feature type="active site" evidence="8">
    <location>
        <position position="59"/>
    </location>
</feature>
<dbReference type="Gene3D" id="1.10.1520.10">
    <property type="entry name" value="Ribonuclease III domain"/>
    <property type="match status" value="1"/>
</dbReference>
<feature type="domain" description="DRBM" evidence="9">
    <location>
        <begin position="167"/>
        <end position="235"/>
    </location>
</feature>
<evidence type="ECO:0000256" key="6">
    <source>
        <dbReference type="ARBA" id="ARBA00022801"/>
    </source>
</evidence>
<dbReference type="GO" id="GO:0008033">
    <property type="term" value="P:tRNA processing"/>
    <property type="evidence" value="ECO:0007669"/>
    <property type="project" value="UniProtKB-KW"/>
</dbReference>
<evidence type="ECO:0000256" key="3">
    <source>
        <dbReference type="ARBA" id="ARBA00022664"/>
    </source>
</evidence>
<keyword evidence="12" id="KW-1185">Reference proteome</keyword>
<dbReference type="Pfam" id="PF00035">
    <property type="entry name" value="dsrm"/>
    <property type="match status" value="1"/>
</dbReference>
<keyword evidence="8" id="KW-0698">rRNA processing</keyword>
<dbReference type="EMBL" id="VYQF01000002">
    <property type="protein sequence ID" value="KAA9039326.1"/>
    <property type="molecule type" value="Genomic_DNA"/>
</dbReference>
<keyword evidence="8" id="KW-0460">Magnesium</keyword>
<dbReference type="Pfam" id="PF14622">
    <property type="entry name" value="Ribonucleas_3_3"/>
    <property type="match status" value="1"/>
</dbReference>
<dbReference type="HAMAP" id="MF_00104">
    <property type="entry name" value="RNase_III"/>
    <property type="match status" value="1"/>
</dbReference>
<dbReference type="GO" id="GO:0006364">
    <property type="term" value="P:rRNA processing"/>
    <property type="evidence" value="ECO:0007669"/>
    <property type="project" value="UniProtKB-UniRule"/>
</dbReference>
<keyword evidence="7 8" id="KW-0694">RNA-binding</keyword>
<comment type="subunit">
    <text evidence="8">Homodimer.</text>
</comment>
<keyword evidence="8" id="KW-0963">Cytoplasm</keyword>
<comment type="cofactor">
    <cofactor evidence="8">
        <name>Mg(2+)</name>
        <dbReference type="ChEBI" id="CHEBI:18420"/>
    </cofactor>
</comment>
<dbReference type="CDD" id="cd00593">
    <property type="entry name" value="RIBOc"/>
    <property type="match status" value="1"/>
</dbReference>
<dbReference type="GO" id="GO:0019843">
    <property type="term" value="F:rRNA binding"/>
    <property type="evidence" value="ECO:0007669"/>
    <property type="project" value="UniProtKB-KW"/>
</dbReference>
<evidence type="ECO:0000256" key="4">
    <source>
        <dbReference type="ARBA" id="ARBA00022722"/>
    </source>
</evidence>
<proteinExistence type="inferred from homology"/>
<feature type="binding site" evidence="8">
    <location>
        <position position="55"/>
    </location>
    <ligand>
        <name>Mg(2+)</name>
        <dbReference type="ChEBI" id="CHEBI:18420"/>
    </ligand>
</feature>
<dbReference type="SMART" id="SM00535">
    <property type="entry name" value="RIBOc"/>
    <property type="match status" value="1"/>
</dbReference>
<sequence length="236" mass="27159">MHFFRNIFSSKADKDLRRQLRNVLGLNPGKLNLYKTALSHRSIREGADENNERLEFLGDAVLSSLVAHYLFMRYPYKDEGFLTEMRSKMVNRNQLNEIALKIGLKKITFYNRFDNSLKISQIFGNTLEALVGAVYLDKGYKKTREWVNQHIISPHLFMQDLENLDINQKNKLYGWANKNGKNLEFETLDEKIENGRRLFTIGAKVDGVVIAEAKAYNKKDASQVAAQIAVEKLGLL</sequence>
<dbReference type="AlphaFoldDB" id="A0A5J5IH89"/>
<evidence type="ECO:0000313" key="12">
    <source>
        <dbReference type="Proteomes" id="UP000326903"/>
    </source>
</evidence>
<dbReference type="PROSITE" id="PS00517">
    <property type="entry name" value="RNASE_3_1"/>
    <property type="match status" value="1"/>
</dbReference>
<dbReference type="GO" id="GO:0010468">
    <property type="term" value="P:regulation of gene expression"/>
    <property type="evidence" value="ECO:0007669"/>
    <property type="project" value="TreeGrafter"/>
</dbReference>